<evidence type="ECO:0000313" key="2">
    <source>
        <dbReference type="EMBL" id="GGA00608.1"/>
    </source>
</evidence>
<dbReference type="EMBL" id="BMID01000001">
    <property type="protein sequence ID" value="GGA00608.1"/>
    <property type="molecule type" value="Genomic_DNA"/>
</dbReference>
<keyword evidence="1" id="KW-0732">Signal</keyword>
<comment type="caution">
    <text evidence="2">The sequence shown here is derived from an EMBL/GenBank/DDBJ whole genome shotgun (WGS) entry which is preliminary data.</text>
</comment>
<feature type="chain" id="PRO_5046337157" description="Lipoprotein" evidence="1">
    <location>
        <begin position="26"/>
        <end position="237"/>
    </location>
</feature>
<accession>A0ABQ1F5I4</accession>
<gene>
    <name evidence="2" type="ORF">GCM10010923_06470</name>
</gene>
<evidence type="ECO:0008006" key="4">
    <source>
        <dbReference type="Google" id="ProtNLM"/>
    </source>
</evidence>
<feature type="signal peptide" evidence="1">
    <location>
        <begin position="1"/>
        <end position="25"/>
    </location>
</feature>
<name>A0ABQ1F5I4_9SPHN</name>
<dbReference type="PROSITE" id="PS51257">
    <property type="entry name" value="PROKAR_LIPOPROTEIN"/>
    <property type="match status" value="1"/>
</dbReference>
<reference evidence="3" key="1">
    <citation type="journal article" date="2019" name="Int. J. Syst. Evol. Microbiol.">
        <title>The Global Catalogue of Microorganisms (GCM) 10K type strain sequencing project: providing services to taxonomists for standard genome sequencing and annotation.</title>
        <authorList>
            <consortium name="The Broad Institute Genomics Platform"/>
            <consortium name="The Broad Institute Genome Sequencing Center for Infectious Disease"/>
            <person name="Wu L."/>
            <person name="Ma J."/>
        </authorList>
    </citation>
    <scope>NUCLEOTIDE SEQUENCE [LARGE SCALE GENOMIC DNA]</scope>
    <source>
        <strain evidence="3">CGMCC 1.15297</strain>
    </source>
</reference>
<proteinExistence type="predicted"/>
<evidence type="ECO:0000313" key="3">
    <source>
        <dbReference type="Proteomes" id="UP000603317"/>
    </source>
</evidence>
<organism evidence="2 3">
    <name type="scientific">Blastomonas marina</name>
    <dbReference type="NCBI Taxonomy" id="1867408"/>
    <lineage>
        <taxon>Bacteria</taxon>
        <taxon>Pseudomonadati</taxon>
        <taxon>Pseudomonadota</taxon>
        <taxon>Alphaproteobacteria</taxon>
        <taxon>Sphingomonadales</taxon>
        <taxon>Sphingomonadaceae</taxon>
        <taxon>Blastomonas</taxon>
    </lineage>
</organism>
<keyword evidence="3" id="KW-1185">Reference proteome</keyword>
<evidence type="ECO:0000256" key="1">
    <source>
        <dbReference type="SAM" id="SignalP"/>
    </source>
</evidence>
<dbReference type="Proteomes" id="UP000603317">
    <property type="component" value="Unassembled WGS sequence"/>
</dbReference>
<protein>
    <recommendedName>
        <fullName evidence="4">Lipoprotein</fullName>
    </recommendedName>
</protein>
<sequence>MSVSVKIRAHLPFTALAGVAVFAMAACSEPAAEGAAQDAAAGRQAAAIPDSLAPFGDGYPAAGDPCRQLGESAATSNYLDDSALLVGCPTQESAEALGGSVVATIDGVRLVSVPAAMGENGPPPPPDEPGDALVEGTDYNATTQLPCGFGGAEPNESCFAGVKRRWAEDGTTLVEVKKPDGRTRAIFVRGTTPYGADSAQSDGSAGWDFAVARSGDRTTVTFGPETYVLVDAFLEGG</sequence>